<dbReference type="Proteomes" id="UP000192872">
    <property type="component" value="Unassembled WGS sequence"/>
</dbReference>
<protein>
    <submittedName>
        <fullName evidence="2">Colanic acid biosynthesis glycosyltransferase WcaL</fullName>
    </submittedName>
</protein>
<reference evidence="2 3" key="1">
    <citation type="journal article" date="2017" name="Water Res.">
        <title>Comammox in drinking water systems.</title>
        <authorList>
            <person name="Wang Y."/>
            <person name="Ma L."/>
            <person name="Mao Y."/>
            <person name="Jiang X."/>
            <person name="Xia Y."/>
            <person name="Yu K."/>
            <person name="Li B."/>
            <person name="Zhang T."/>
        </authorList>
    </citation>
    <scope>NUCLEOTIDE SEQUENCE [LARGE SCALE GENOMIC DNA]</scope>
    <source>
        <strain evidence="2">SG_bin8</strain>
    </source>
</reference>
<feature type="domain" description="Glycosyl transferase family 1" evidence="1">
    <location>
        <begin position="226"/>
        <end position="387"/>
    </location>
</feature>
<evidence type="ECO:0000259" key="1">
    <source>
        <dbReference type="Pfam" id="PF00534"/>
    </source>
</evidence>
<dbReference type="Pfam" id="PF00534">
    <property type="entry name" value="Glycos_transf_1"/>
    <property type="match status" value="1"/>
</dbReference>
<organism evidence="2 3">
    <name type="scientific">Candidatus Raskinella chloraquaticus</name>
    <dbReference type="NCBI Taxonomy" id="1951219"/>
    <lineage>
        <taxon>Bacteria</taxon>
        <taxon>Pseudomonadati</taxon>
        <taxon>Pseudomonadota</taxon>
        <taxon>Alphaproteobacteria</taxon>
        <taxon>Hyphomicrobiales</taxon>
        <taxon>Phreatobacteraceae</taxon>
        <taxon>Candidatus Raskinella</taxon>
    </lineage>
</organism>
<gene>
    <name evidence="2" type="ORF">A4S15_07290</name>
</gene>
<dbReference type="AlphaFoldDB" id="A0A1W9HZL2"/>
<dbReference type="InterPro" id="IPR001296">
    <property type="entry name" value="Glyco_trans_1"/>
</dbReference>
<dbReference type="GO" id="GO:0016757">
    <property type="term" value="F:glycosyltransferase activity"/>
    <property type="evidence" value="ECO:0007669"/>
    <property type="project" value="InterPro"/>
</dbReference>
<keyword evidence="2" id="KW-0808">Transferase</keyword>
<accession>A0A1W9HZL2</accession>
<dbReference type="EMBL" id="LWDL01000012">
    <property type="protein sequence ID" value="OQW52624.1"/>
    <property type="molecule type" value="Genomic_DNA"/>
</dbReference>
<dbReference type="PANTHER" id="PTHR12526">
    <property type="entry name" value="GLYCOSYLTRANSFERASE"/>
    <property type="match status" value="1"/>
</dbReference>
<proteinExistence type="predicted"/>
<evidence type="ECO:0000313" key="2">
    <source>
        <dbReference type="EMBL" id="OQW52624.1"/>
    </source>
</evidence>
<dbReference type="STRING" id="1827387.A4S15_07290"/>
<comment type="caution">
    <text evidence="2">The sequence shown here is derived from an EMBL/GenBank/DDBJ whole genome shotgun (WGS) entry which is preliminary data.</text>
</comment>
<dbReference type="RefSeq" id="WP_376801800.1">
    <property type="nucleotide sequence ID" value="NZ_DBNB01000020.1"/>
</dbReference>
<dbReference type="Gene3D" id="3.40.50.2000">
    <property type="entry name" value="Glycogen Phosphorylase B"/>
    <property type="match status" value="2"/>
</dbReference>
<name>A0A1W9HZL2_9HYPH</name>
<sequence length="417" mass="45434">MTISVAFILKGYPRLSESFIAQEIFGLEQAGMAIRIFSMRRPTDSRIHPIHRAIMAPVVYLPEYLYQEPWRVVRALWRVSRRAGFGAALRAFLADLPRDPSPNRFRRFGQAAVLVDELGADVVHLHAHFIHTPASVGRYASLMSGLAWSASAHAKDIWTSQPWELRQKLDSARFSVTCTKVGYETLCALSSRADAVHLVYHGLDLERFAASRAAPQAPDGSDPARPVQLLSVGRAVDKKGYDLLLKALAGLPASVNWRFEHIGGGEGLSRLKGQAAALGLQDRIIWHGARDQIEVLAAYRRADLFILPSRIAEDGDRDGLPNVLMEAQSQGVACLSTAVSGIPELILDGETGVLVAPGDAPALTAALQMLIATPARRAALGAAGEKRVRHVFDHRRGLMTLLGLFRDCGVPLAAIDQ</sequence>
<evidence type="ECO:0000313" key="3">
    <source>
        <dbReference type="Proteomes" id="UP000192872"/>
    </source>
</evidence>
<dbReference type="SUPFAM" id="SSF53756">
    <property type="entry name" value="UDP-Glycosyltransferase/glycogen phosphorylase"/>
    <property type="match status" value="1"/>
</dbReference>